<dbReference type="AlphaFoldDB" id="H0EBK3"/>
<name>H0EBK3_9ACTN</name>
<organism evidence="1 2">
    <name type="scientific">Patulibacter medicamentivorans</name>
    <dbReference type="NCBI Taxonomy" id="1097667"/>
    <lineage>
        <taxon>Bacteria</taxon>
        <taxon>Bacillati</taxon>
        <taxon>Actinomycetota</taxon>
        <taxon>Thermoleophilia</taxon>
        <taxon>Solirubrobacterales</taxon>
        <taxon>Patulibacteraceae</taxon>
        <taxon>Patulibacter</taxon>
    </lineage>
</organism>
<keyword evidence="2" id="KW-1185">Reference proteome</keyword>
<dbReference type="EMBL" id="AGUD01000309">
    <property type="protein sequence ID" value="EHN08950.1"/>
    <property type="molecule type" value="Genomic_DNA"/>
</dbReference>
<sequence length="140" mass="14900">MTTTTATHPRPLPAPRRSRRLAVGALVTAVAALGGTGMVGTASADAAQTFRSKTGNIFCKASRSTISCESRASGIRYVLSRYGGAYRTGATYRGVGNTTLGYGMTYRVGSFRVRSGTAGFTVTNRSGRGFFIERYAAYRF</sequence>
<protein>
    <submittedName>
        <fullName evidence="1">Uncharacterized protein</fullName>
    </submittedName>
</protein>
<gene>
    <name evidence="1" type="ORF">PAI11_42350</name>
</gene>
<evidence type="ECO:0000313" key="1">
    <source>
        <dbReference type="EMBL" id="EHN08950.1"/>
    </source>
</evidence>
<reference evidence="1 2" key="1">
    <citation type="journal article" date="2013" name="Biodegradation">
        <title>Quantitative proteomic analysis of ibuprofen-degrading Patulibacter sp. strain I11.</title>
        <authorList>
            <person name="Almeida B."/>
            <person name="Kjeldal H."/>
            <person name="Lolas I."/>
            <person name="Knudsen A.D."/>
            <person name="Carvalho G."/>
            <person name="Nielsen K.L."/>
            <person name="Barreto Crespo M.T."/>
            <person name="Stensballe A."/>
            <person name="Nielsen J.L."/>
        </authorList>
    </citation>
    <scope>NUCLEOTIDE SEQUENCE [LARGE SCALE GENOMIC DNA]</scope>
    <source>
        <strain evidence="1 2">I11</strain>
    </source>
</reference>
<comment type="caution">
    <text evidence="1">The sequence shown here is derived from an EMBL/GenBank/DDBJ whole genome shotgun (WGS) entry which is preliminary data.</text>
</comment>
<accession>H0EBK3</accession>
<proteinExistence type="predicted"/>
<dbReference type="Proteomes" id="UP000005143">
    <property type="component" value="Unassembled WGS sequence"/>
</dbReference>
<dbReference type="PATRIC" id="fig|1097667.3.peg.4198"/>
<dbReference type="RefSeq" id="WP_007579029.1">
    <property type="nucleotide sequence ID" value="NZ_AGUD01000309.1"/>
</dbReference>
<evidence type="ECO:0000313" key="2">
    <source>
        <dbReference type="Proteomes" id="UP000005143"/>
    </source>
</evidence>